<proteinExistence type="predicted"/>
<protein>
    <submittedName>
        <fullName evidence="1">Uncharacterized protein</fullName>
    </submittedName>
</protein>
<sequence length="81" mass="9168">MERYTIDVPDEAAASLREAAQASGVSVEDVIGGLVERTYAKRAPDDWVHELIAMTRPGIEMNSPGRMPWEREVPWEYDDFS</sequence>
<evidence type="ECO:0000313" key="2">
    <source>
        <dbReference type="Proteomes" id="UP000648075"/>
    </source>
</evidence>
<evidence type="ECO:0000313" key="1">
    <source>
        <dbReference type="EMBL" id="GGZ01209.1"/>
    </source>
</evidence>
<dbReference type="AlphaFoldDB" id="A0A918PE38"/>
<accession>A0A918PE38</accession>
<dbReference type="RefSeq" id="WP_189620578.1">
    <property type="nucleotide sequence ID" value="NZ_BMZA01000004.1"/>
</dbReference>
<name>A0A918PE38_9SPHN</name>
<keyword evidence="2" id="KW-1185">Reference proteome</keyword>
<organism evidence="1 2">
    <name type="scientific">Novosphingobium colocasiae</name>
    <dbReference type="NCBI Taxonomy" id="1256513"/>
    <lineage>
        <taxon>Bacteria</taxon>
        <taxon>Pseudomonadati</taxon>
        <taxon>Pseudomonadota</taxon>
        <taxon>Alphaproteobacteria</taxon>
        <taxon>Sphingomonadales</taxon>
        <taxon>Sphingomonadaceae</taxon>
        <taxon>Novosphingobium</taxon>
    </lineage>
</organism>
<dbReference type="EMBL" id="BMZA01000004">
    <property type="protein sequence ID" value="GGZ01209.1"/>
    <property type="molecule type" value="Genomic_DNA"/>
</dbReference>
<dbReference type="Proteomes" id="UP000648075">
    <property type="component" value="Unassembled WGS sequence"/>
</dbReference>
<reference evidence="1" key="1">
    <citation type="journal article" date="2014" name="Int. J. Syst. Evol. Microbiol.">
        <title>Complete genome sequence of Corynebacterium casei LMG S-19264T (=DSM 44701T), isolated from a smear-ripened cheese.</title>
        <authorList>
            <consortium name="US DOE Joint Genome Institute (JGI-PGF)"/>
            <person name="Walter F."/>
            <person name="Albersmeier A."/>
            <person name="Kalinowski J."/>
            <person name="Ruckert C."/>
        </authorList>
    </citation>
    <scope>NUCLEOTIDE SEQUENCE</scope>
    <source>
        <strain evidence="1">KCTC 32255</strain>
    </source>
</reference>
<comment type="caution">
    <text evidence="1">The sequence shown here is derived from an EMBL/GenBank/DDBJ whole genome shotgun (WGS) entry which is preliminary data.</text>
</comment>
<reference evidence="1" key="2">
    <citation type="submission" date="2020-09" db="EMBL/GenBank/DDBJ databases">
        <authorList>
            <person name="Sun Q."/>
            <person name="Kim S."/>
        </authorList>
    </citation>
    <scope>NUCLEOTIDE SEQUENCE</scope>
    <source>
        <strain evidence="1">KCTC 32255</strain>
    </source>
</reference>
<gene>
    <name evidence="1" type="ORF">GCM10011614_15090</name>
</gene>